<gene>
    <name evidence="1" type="ORF">IEQ34_003109</name>
</gene>
<comment type="caution">
    <text evidence="1">The sequence shown here is derived from an EMBL/GenBank/DDBJ whole genome shotgun (WGS) entry which is preliminary data.</text>
</comment>
<dbReference type="AlphaFoldDB" id="A0AAV7HG88"/>
<reference evidence="1 2" key="1">
    <citation type="journal article" date="2021" name="Hortic Res">
        <title>Chromosome-scale assembly of the Dendrobium chrysotoxum genome enhances the understanding of orchid evolution.</title>
        <authorList>
            <person name="Zhang Y."/>
            <person name="Zhang G.Q."/>
            <person name="Zhang D."/>
            <person name="Liu X.D."/>
            <person name="Xu X.Y."/>
            <person name="Sun W.H."/>
            <person name="Yu X."/>
            <person name="Zhu X."/>
            <person name="Wang Z.W."/>
            <person name="Zhao X."/>
            <person name="Zhong W.Y."/>
            <person name="Chen H."/>
            <person name="Yin W.L."/>
            <person name="Huang T."/>
            <person name="Niu S.C."/>
            <person name="Liu Z.J."/>
        </authorList>
    </citation>
    <scope>NUCLEOTIDE SEQUENCE [LARGE SCALE GENOMIC DNA]</scope>
    <source>
        <strain evidence="1">Lindl</strain>
    </source>
</reference>
<sequence>MKLFGKFANQLLLPPDKLLTNNLKNRASLPQALQKLALKCVKYYFGFPIPSKMLKEGGKSQLHHIPLCKVNPLE</sequence>
<proteinExistence type="predicted"/>
<evidence type="ECO:0000313" key="1">
    <source>
        <dbReference type="EMBL" id="KAH0468076.1"/>
    </source>
</evidence>
<protein>
    <submittedName>
        <fullName evidence="1">Uncharacterized protein</fullName>
    </submittedName>
</protein>
<name>A0AAV7HG88_DENCH</name>
<organism evidence="1 2">
    <name type="scientific">Dendrobium chrysotoxum</name>
    <name type="common">Orchid</name>
    <dbReference type="NCBI Taxonomy" id="161865"/>
    <lineage>
        <taxon>Eukaryota</taxon>
        <taxon>Viridiplantae</taxon>
        <taxon>Streptophyta</taxon>
        <taxon>Embryophyta</taxon>
        <taxon>Tracheophyta</taxon>
        <taxon>Spermatophyta</taxon>
        <taxon>Magnoliopsida</taxon>
        <taxon>Liliopsida</taxon>
        <taxon>Asparagales</taxon>
        <taxon>Orchidaceae</taxon>
        <taxon>Epidendroideae</taxon>
        <taxon>Malaxideae</taxon>
        <taxon>Dendrobiinae</taxon>
        <taxon>Dendrobium</taxon>
    </lineage>
</organism>
<keyword evidence="2" id="KW-1185">Reference proteome</keyword>
<dbReference type="Proteomes" id="UP000775213">
    <property type="component" value="Unassembled WGS sequence"/>
</dbReference>
<evidence type="ECO:0000313" key="2">
    <source>
        <dbReference type="Proteomes" id="UP000775213"/>
    </source>
</evidence>
<dbReference type="EMBL" id="JAGFBR010000004">
    <property type="protein sequence ID" value="KAH0468076.1"/>
    <property type="molecule type" value="Genomic_DNA"/>
</dbReference>
<accession>A0AAV7HG88</accession>